<evidence type="ECO:0000256" key="4">
    <source>
        <dbReference type="PROSITE-ProRule" id="PRU00433"/>
    </source>
</evidence>
<keyword evidence="2 4" id="KW-0479">Metal-binding</keyword>
<dbReference type="GO" id="GO:0020037">
    <property type="term" value="F:heme binding"/>
    <property type="evidence" value="ECO:0007669"/>
    <property type="project" value="InterPro"/>
</dbReference>
<dbReference type="EMBL" id="CP042806">
    <property type="protein sequence ID" value="QEE31344.1"/>
    <property type="molecule type" value="Genomic_DNA"/>
</dbReference>
<evidence type="ECO:0000256" key="5">
    <source>
        <dbReference type="SAM" id="SignalP"/>
    </source>
</evidence>
<dbReference type="InterPro" id="IPR036909">
    <property type="entry name" value="Cyt_c-like_dom_sf"/>
</dbReference>
<gene>
    <name evidence="7" type="ORF">FTW19_13715</name>
</gene>
<evidence type="ECO:0000259" key="6">
    <source>
        <dbReference type="PROSITE" id="PS51007"/>
    </source>
</evidence>
<evidence type="ECO:0000313" key="7">
    <source>
        <dbReference type="EMBL" id="QEE31344.1"/>
    </source>
</evidence>
<keyword evidence="5" id="KW-0732">Signal</keyword>
<dbReference type="GO" id="GO:0009055">
    <property type="term" value="F:electron transfer activity"/>
    <property type="evidence" value="ECO:0007669"/>
    <property type="project" value="InterPro"/>
</dbReference>
<keyword evidence="3 4" id="KW-0408">Iron</keyword>
<organism evidence="7 8">
    <name type="scientific">Terriglobus albidus</name>
    <dbReference type="NCBI Taxonomy" id="1592106"/>
    <lineage>
        <taxon>Bacteria</taxon>
        <taxon>Pseudomonadati</taxon>
        <taxon>Acidobacteriota</taxon>
        <taxon>Terriglobia</taxon>
        <taxon>Terriglobales</taxon>
        <taxon>Acidobacteriaceae</taxon>
        <taxon>Terriglobus</taxon>
    </lineage>
</organism>
<dbReference type="PROSITE" id="PS51007">
    <property type="entry name" value="CYTC"/>
    <property type="match status" value="2"/>
</dbReference>
<evidence type="ECO:0000313" key="8">
    <source>
        <dbReference type="Proteomes" id="UP000321820"/>
    </source>
</evidence>
<dbReference type="InterPro" id="IPR009056">
    <property type="entry name" value="Cyt_c-like_dom"/>
</dbReference>
<accession>A0A5B9EI71</accession>
<keyword evidence="8" id="KW-1185">Reference proteome</keyword>
<feature type="signal peptide" evidence="5">
    <location>
        <begin position="1"/>
        <end position="18"/>
    </location>
</feature>
<protein>
    <submittedName>
        <fullName evidence="7">Cytochrome c</fullName>
    </submittedName>
</protein>
<evidence type="ECO:0000256" key="2">
    <source>
        <dbReference type="ARBA" id="ARBA00022723"/>
    </source>
</evidence>
<keyword evidence="1 4" id="KW-0349">Heme</keyword>
<dbReference type="Pfam" id="PF13442">
    <property type="entry name" value="Cytochrome_CBB3"/>
    <property type="match status" value="1"/>
</dbReference>
<name>A0A5B9EI71_9BACT</name>
<evidence type="ECO:0000256" key="3">
    <source>
        <dbReference type="ARBA" id="ARBA00023004"/>
    </source>
</evidence>
<dbReference type="Gene3D" id="1.10.760.10">
    <property type="entry name" value="Cytochrome c-like domain"/>
    <property type="match status" value="3"/>
</dbReference>
<dbReference type="GO" id="GO:0046872">
    <property type="term" value="F:metal ion binding"/>
    <property type="evidence" value="ECO:0007669"/>
    <property type="project" value="UniProtKB-KW"/>
</dbReference>
<feature type="domain" description="Cytochrome c" evidence="6">
    <location>
        <begin position="129"/>
        <end position="206"/>
    </location>
</feature>
<dbReference type="AlphaFoldDB" id="A0A5B9EI71"/>
<evidence type="ECO:0000256" key="1">
    <source>
        <dbReference type="ARBA" id="ARBA00022617"/>
    </source>
</evidence>
<feature type="domain" description="Cytochrome c" evidence="6">
    <location>
        <begin position="224"/>
        <end position="361"/>
    </location>
</feature>
<dbReference type="OrthoDB" id="232040at2"/>
<dbReference type="SUPFAM" id="SSF46626">
    <property type="entry name" value="Cytochrome c"/>
    <property type="match status" value="3"/>
</dbReference>
<reference evidence="7 8" key="1">
    <citation type="submission" date="2019-08" db="EMBL/GenBank/DDBJ databases">
        <title>Complete genome sequence of Terriglobus albidus strain ORNL.</title>
        <authorList>
            <person name="Podar M."/>
        </authorList>
    </citation>
    <scope>NUCLEOTIDE SEQUENCE [LARGE SCALE GENOMIC DNA]</scope>
    <source>
        <strain evidence="7 8">ORNL</strain>
    </source>
</reference>
<proteinExistence type="predicted"/>
<sequence>MRSTCLSFLLTATLAPLAAAGHAQSSQLPEGAHRDTVQRVCSSCHSVQMFTARKMSREQWGTTVSSMVARGAKINDDEFDQIVGYLATTFPLNGEAGTGAATTKQAKAPRRPSLIDQAGSDDKQIVDEDAAARGKTVYIAQCITCHGTRARGGSRGADLVRSVVVLHDRYGSTIGPYLTQGHPKSKPVELTQEQVKELSHFLHQQIGDTLRTGPYNNPLDILVGDAKAGKLYFENTGGCAKCHSVTGDLAHIAGKYAPPALQQKVVFPQNRAITKQGTASRQLVTTITVTTSSGTTVTGEPLNLDDFNVSLRDANGHYFSFACSPELKVEKHNPYAGHEALLDTYTDKDIHDVVSYLETLQ</sequence>
<dbReference type="Proteomes" id="UP000321820">
    <property type="component" value="Chromosome"/>
</dbReference>
<feature type="chain" id="PRO_5022722682" evidence="5">
    <location>
        <begin position="19"/>
        <end position="361"/>
    </location>
</feature>
<dbReference type="KEGG" id="talb:FTW19_13715"/>